<accession>A0A380JXF9</accession>
<keyword evidence="5" id="KW-0378">Hydrolase</keyword>
<feature type="domain" description="Replicative helicase loading/DNA remodeling protein DnaB N-terminal winged helix" evidence="4">
    <location>
        <begin position="2"/>
        <end position="226"/>
    </location>
</feature>
<keyword evidence="5" id="KW-0067">ATP-binding</keyword>
<evidence type="ECO:0000259" key="3">
    <source>
        <dbReference type="Pfam" id="PF07261"/>
    </source>
</evidence>
<dbReference type="InterPro" id="IPR058660">
    <property type="entry name" value="WHD_DnaB"/>
</dbReference>
<protein>
    <submittedName>
        <fullName evidence="5">Replicative DNA helicase</fullName>
        <ecNumber evidence="5">3.6.1.-</ecNumber>
    </submittedName>
</protein>
<comment type="similarity">
    <text evidence="1">Belongs to the DnaB/DnaD family.</text>
</comment>
<dbReference type="GO" id="GO:0016787">
    <property type="term" value="F:hydrolase activity"/>
    <property type="evidence" value="ECO:0007669"/>
    <property type="project" value="UniProtKB-KW"/>
</dbReference>
<dbReference type="Pfam" id="PF07261">
    <property type="entry name" value="DnaB_2"/>
    <property type="match status" value="1"/>
</dbReference>
<reference evidence="5 6" key="1">
    <citation type="submission" date="2018-06" db="EMBL/GenBank/DDBJ databases">
        <authorList>
            <consortium name="Pathogen Informatics"/>
            <person name="Doyle S."/>
        </authorList>
    </citation>
    <scope>NUCLEOTIDE SEQUENCE [LARGE SCALE GENOMIC DNA]</scope>
    <source>
        <strain evidence="5 6">NCTC4670</strain>
    </source>
</reference>
<dbReference type="EMBL" id="UHFG01000004">
    <property type="protein sequence ID" value="SUN51386.1"/>
    <property type="molecule type" value="Genomic_DNA"/>
</dbReference>
<dbReference type="Proteomes" id="UP000254797">
    <property type="component" value="Unassembled WGS sequence"/>
</dbReference>
<evidence type="ECO:0000313" key="6">
    <source>
        <dbReference type="Proteomes" id="UP000254797"/>
    </source>
</evidence>
<evidence type="ECO:0000256" key="2">
    <source>
        <dbReference type="SAM" id="MobiDB-lite"/>
    </source>
</evidence>
<evidence type="ECO:0000259" key="4">
    <source>
        <dbReference type="Pfam" id="PF25888"/>
    </source>
</evidence>
<dbReference type="Pfam" id="PF25888">
    <property type="entry name" value="WHD_DnaB"/>
    <property type="match status" value="1"/>
</dbReference>
<feature type="compositionally biased region" description="Polar residues" evidence="2">
    <location>
        <begin position="340"/>
        <end position="368"/>
    </location>
</feature>
<dbReference type="InterPro" id="IPR006343">
    <property type="entry name" value="DnaB/C_C"/>
</dbReference>
<keyword evidence="5" id="KW-0547">Nucleotide-binding</keyword>
<dbReference type="RefSeq" id="WP_115246657.1">
    <property type="nucleotide sequence ID" value="NZ_UHFG01000004.1"/>
</dbReference>
<name>A0A380JXF9_STRDY</name>
<organism evidence="5 6">
    <name type="scientific">Streptococcus dysgalactiae subsp. dysgalactiae</name>
    <dbReference type="NCBI Taxonomy" id="99822"/>
    <lineage>
        <taxon>Bacteria</taxon>
        <taxon>Bacillati</taxon>
        <taxon>Bacillota</taxon>
        <taxon>Bacilli</taxon>
        <taxon>Lactobacillales</taxon>
        <taxon>Streptococcaceae</taxon>
        <taxon>Streptococcus</taxon>
    </lineage>
</organism>
<dbReference type="GO" id="GO:0004386">
    <property type="term" value="F:helicase activity"/>
    <property type="evidence" value="ECO:0007669"/>
    <property type="project" value="UniProtKB-KW"/>
</dbReference>
<keyword evidence="5" id="KW-0347">Helicase</keyword>
<gene>
    <name evidence="5" type="primary">dnaB</name>
    <name evidence="5" type="ORF">NCTC4670_01975</name>
</gene>
<evidence type="ECO:0000256" key="1">
    <source>
        <dbReference type="ARBA" id="ARBA00093462"/>
    </source>
</evidence>
<dbReference type="EC" id="3.6.1.-" evidence="5"/>
<feature type="region of interest" description="Disordered" evidence="2">
    <location>
        <begin position="339"/>
        <end position="370"/>
    </location>
</feature>
<evidence type="ECO:0000313" key="5">
    <source>
        <dbReference type="EMBL" id="SUN51386.1"/>
    </source>
</evidence>
<proteinExistence type="inferred from homology"/>
<dbReference type="AlphaFoldDB" id="A0A380JXF9"/>
<sequence>MMKPIDTFTYLKRNKVSCDATSLIQLYFPIIGSDAAAVYQYFLHFFDDGARAHKFSDVLNHLQFGMKRFEDAMVMLTAMDLVVLYQLPDAYLVKLQQPLGHEAFLKEPVYSRLLEQKIGESAMSELQLAIPNQARNISKRFSDVFGTDGLSPKTSQSARKTFDLDSFQQLMTRDGLQFEDNQKDVISLYSISEQYEMNWFDTYQLAKATAVNGKIQPKRLLAKKQQAAKEPSNDTFSQAEQVILREAKQDSSLIFLEKIKKARRATVTKDEKNLLQTLAKMSFLDDVINVMVLYTFNKTKSANLQKSYLMKIANDFSYQQVSTAEEAMLVLRAFTDRQGSRQAKTKTNQQTNVPKWSNPNYQETTSQEEQARLDQFKQTALKRLENLRKGGD</sequence>
<feature type="domain" description="DnaB/C C-terminal" evidence="3">
    <location>
        <begin position="258"/>
        <end position="328"/>
    </location>
</feature>